<sequence>MPRVKQTAKRTRNEEVVHMEPPSDHPLFQYFSRLDDLNNYIFNFSERIVISPRYLDIQLPESQNFNQLSTILHDQGLIDFVQLKNIWYPELIRICYSTLSINFNEERPTEFTMKFRLNKVNYELDSHGLASIWNLDRVNTNDACLFVGNKTPKSWGPHVKSQAFDLFNIQRVPKKKIMCTVFNKEMRMLHYLINYVLMPRSTGHSHVTIDDLVTMWAMVNDIKICWPYFIAHNMLKFTKSDHSKGLGGIEEGEEQRPPPPPQGQAPQEQAGPSEQPSMRDMMQVLLKIEQNQANMDTHLTRVDQRLSRIEQYLETDEDEDQD</sequence>
<reference evidence="2 3" key="1">
    <citation type="journal article" date="2023" name="Plants (Basel)">
        <title>Bridging the Gap: Combining Genomics and Transcriptomics Approaches to Understand Stylosanthes scabra, an Orphan Legume from the Brazilian Caatinga.</title>
        <authorList>
            <person name="Ferreira-Neto J.R.C."/>
            <person name="da Silva M.D."/>
            <person name="Binneck E."/>
            <person name="de Melo N.F."/>
            <person name="da Silva R.H."/>
            <person name="de Melo A.L.T.M."/>
            <person name="Pandolfi V."/>
            <person name="Bustamante F.O."/>
            <person name="Brasileiro-Vidal A.C."/>
            <person name="Benko-Iseppon A.M."/>
        </authorList>
    </citation>
    <scope>NUCLEOTIDE SEQUENCE [LARGE SCALE GENOMIC DNA]</scope>
    <source>
        <tissue evidence="2">Leaves</tissue>
    </source>
</reference>
<evidence type="ECO:0000313" key="2">
    <source>
        <dbReference type="EMBL" id="MED6152106.1"/>
    </source>
</evidence>
<name>A0ABU6TTI4_9FABA</name>
<comment type="caution">
    <text evidence="2">The sequence shown here is derived from an EMBL/GenBank/DDBJ whole genome shotgun (WGS) entry which is preliminary data.</text>
</comment>
<dbReference type="EMBL" id="JASCZI010092249">
    <property type="protein sequence ID" value="MED6152106.1"/>
    <property type="molecule type" value="Genomic_DNA"/>
</dbReference>
<feature type="region of interest" description="Disordered" evidence="1">
    <location>
        <begin position="243"/>
        <end position="281"/>
    </location>
</feature>
<accession>A0ABU6TTI4</accession>
<evidence type="ECO:0000256" key="1">
    <source>
        <dbReference type="SAM" id="MobiDB-lite"/>
    </source>
</evidence>
<protein>
    <submittedName>
        <fullName evidence="2">Uncharacterized protein</fullName>
    </submittedName>
</protein>
<keyword evidence="3" id="KW-1185">Reference proteome</keyword>
<dbReference type="Proteomes" id="UP001341840">
    <property type="component" value="Unassembled WGS sequence"/>
</dbReference>
<organism evidence="2 3">
    <name type="scientific">Stylosanthes scabra</name>
    <dbReference type="NCBI Taxonomy" id="79078"/>
    <lineage>
        <taxon>Eukaryota</taxon>
        <taxon>Viridiplantae</taxon>
        <taxon>Streptophyta</taxon>
        <taxon>Embryophyta</taxon>
        <taxon>Tracheophyta</taxon>
        <taxon>Spermatophyta</taxon>
        <taxon>Magnoliopsida</taxon>
        <taxon>eudicotyledons</taxon>
        <taxon>Gunneridae</taxon>
        <taxon>Pentapetalae</taxon>
        <taxon>rosids</taxon>
        <taxon>fabids</taxon>
        <taxon>Fabales</taxon>
        <taxon>Fabaceae</taxon>
        <taxon>Papilionoideae</taxon>
        <taxon>50 kb inversion clade</taxon>
        <taxon>dalbergioids sensu lato</taxon>
        <taxon>Dalbergieae</taxon>
        <taxon>Pterocarpus clade</taxon>
        <taxon>Stylosanthes</taxon>
    </lineage>
</organism>
<gene>
    <name evidence="2" type="ORF">PIB30_088800</name>
</gene>
<proteinExistence type="predicted"/>
<evidence type="ECO:0000313" key="3">
    <source>
        <dbReference type="Proteomes" id="UP001341840"/>
    </source>
</evidence>